<organism evidence="4 5">
    <name type="scientific">Klebsormidium nitens</name>
    <name type="common">Green alga</name>
    <name type="synonym">Ulothrix nitens</name>
    <dbReference type="NCBI Taxonomy" id="105231"/>
    <lineage>
        <taxon>Eukaryota</taxon>
        <taxon>Viridiplantae</taxon>
        <taxon>Streptophyta</taxon>
        <taxon>Klebsormidiophyceae</taxon>
        <taxon>Klebsormidiales</taxon>
        <taxon>Klebsormidiaceae</taxon>
        <taxon>Klebsormidium</taxon>
    </lineage>
</organism>
<feature type="coiled-coil region" evidence="2">
    <location>
        <begin position="3085"/>
        <end position="3177"/>
    </location>
</feature>
<feature type="coiled-coil region" evidence="2">
    <location>
        <begin position="1640"/>
        <end position="1716"/>
    </location>
</feature>
<feature type="region of interest" description="Disordered" evidence="3">
    <location>
        <begin position="2679"/>
        <end position="2714"/>
    </location>
</feature>
<feature type="coiled-coil region" evidence="2">
    <location>
        <begin position="1090"/>
        <end position="1138"/>
    </location>
</feature>
<feature type="compositionally biased region" description="Polar residues" evidence="3">
    <location>
        <begin position="1947"/>
        <end position="1962"/>
    </location>
</feature>
<feature type="region of interest" description="Disordered" evidence="3">
    <location>
        <begin position="1612"/>
        <end position="1636"/>
    </location>
</feature>
<feature type="region of interest" description="Disordered" evidence="3">
    <location>
        <begin position="3263"/>
        <end position="3304"/>
    </location>
</feature>
<evidence type="ECO:0000313" key="5">
    <source>
        <dbReference type="Proteomes" id="UP000054558"/>
    </source>
</evidence>
<accession>A0A1Y1HU54</accession>
<feature type="compositionally biased region" description="Basic and acidic residues" evidence="3">
    <location>
        <begin position="158"/>
        <end position="171"/>
    </location>
</feature>
<dbReference type="OMA" id="PECENID"/>
<dbReference type="STRING" id="105231.A0A1Y1HU54"/>
<feature type="region of interest" description="Disordered" evidence="3">
    <location>
        <begin position="3012"/>
        <end position="3065"/>
    </location>
</feature>
<keyword evidence="5" id="KW-1185">Reference proteome</keyword>
<feature type="region of interest" description="Disordered" evidence="3">
    <location>
        <begin position="526"/>
        <end position="546"/>
    </location>
</feature>
<keyword evidence="1 2" id="KW-0175">Coiled coil</keyword>
<feature type="compositionally biased region" description="Acidic residues" evidence="3">
    <location>
        <begin position="1626"/>
        <end position="1636"/>
    </location>
</feature>
<feature type="compositionally biased region" description="Basic and acidic residues" evidence="3">
    <location>
        <begin position="2811"/>
        <end position="2824"/>
    </location>
</feature>
<feature type="compositionally biased region" description="Basic and acidic residues" evidence="3">
    <location>
        <begin position="216"/>
        <end position="229"/>
    </location>
</feature>
<feature type="compositionally biased region" description="Basic and acidic residues" evidence="3">
    <location>
        <begin position="2023"/>
        <end position="2046"/>
    </location>
</feature>
<feature type="compositionally biased region" description="Basic and acidic residues" evidence="3">
    <location>
        <begin position="182"/>
        <end position="192"/>
    </location>
</feature>
<feature type="region of interest" description="Disordered" evidence="3">
    <location>
        <begin position="2811"/>
        <end position="2830"/>
    </location>
</feature>
<feature type="region of interest" description="Disordered" evidence="3">
    <location>
        <begin position="1315"/>
        <end position="1338"/>
    </location>
</feature>
<dbReference type="Gene3D" id="2.60.40.10">
    <property type="entry name" value="Immunoglobulins"/>
    <property type="match status" value="1"/>
</dbReference>
<evidence type="ECO:0008006" key="6">
    <source>
        <dbReference type="Google" id="ProtNLM"/>
    </source>
</evidence>
<feature type="region of interest" description="Disordered" evidence="3">
    <location>
        <begin position="1226"/>
        <end position="1247"/>
    </location>
</feature>
<feature type="region of interest" description="Disordered" evidence="3">
    <location>
        <begin position="463"/>
        <end position="486"/>
    </location>
</feature>
<evidence type="ECO:0000256" key="3">
    <source>
        <dbReference type="SAM" id="MobiDB-lite"/>
    </source>
</evidence>
<feature type="region of interest" description="Disordered" evidence="3">
    <location>
        <begin position="591"/>
        <end position="695"/>
    </location>
</feature>
<dbReference type="Proteomes" id="UP000054558">
    <property type="component" value="Unassembled WGS sequence"/>
</dbReference>
<feature type="coiled-coil region" evidence="2">
    <location>
        <begin position="696"/>
        <end position="778"/>
    </location>
</feature>
<dbReference type="PANTHER" id="PTHR32083:SF48">
    <property type="entry name" value="TRANS-GOLGI NETWORK-LOCALIZED SYP41-INTERACTING PROTEIN 1"/>
    <property type="match status" value="1"/>
</dbReference>
<feature type="compositionally biased region" description="Pro residues" evidence="3">
    <location>
        <begin position="3294"/>
        <end position="3303"/>
    </location>
</feature>
<feature type="region of interest" description="Disordered" evidence="3">
    <location>
        <begin position="2502"/>
        <end position="2603"/>
    </location>
</feature>
<sequence>MGLLSFDPPELVFQDVLLNQAYTQELVVTNHLAIAVTISIRPGSSERFSVAPPSLTLAAGASASLAVTLKVLKFADRRKAETVGQRDIFHVKSSFSEHKFYSTFFLAPPAPPPYPPSQYGGLLSPPHERRPRSVTPPWGGTQTNRHRREGLQVPHSDAPQEERRTSFEQTRHPSPGGTSRRLANEGRGDENPRAFSATGSHRLGPMPGSGRALSPAREHGITVSQRERSLGGLDSPPSSCSPPRARAPPSIPSSPRQRGMQEQNGLPHSGKETGAEAQDSRNTAEALLQEKEEIIVALKSQLEVRTARVLAPRGGRGDPPPVEELLERVGEAEGANDELRARLREVTAELAGVKEERTTLLQLQEMLEAATPDATTLAEAARVRERAHAASREEKMLALLAAKDAAQASLERDMEAAGSALEGMRNSLEAMGAQLEASEAHVVELLEGRQGVRESALSQAQEMQRVLDEAREERDAAEKRAHAAENDRAALQARLEEQEARLDDLSQANEALTAQLQAARQAEQQAHRATARISEQEAAASVSEPASWRRALAEAEAALSAKDDLVQQLEEMLSQQMDRIQTLTAQLHAAPRPTFAPPGNTFPEISPTEPRASDAADLPPEPRSARPNGPQFAVGGTEEPPISPRGRTSYGTLMSRGGLGTRKSPQRAPVRAPSEVEDNGTRTRGGKSGLRKGEAAEGLVARAEAAERAARELEAKVEQLQERLQLERTEGGRRMDGDQALAKNALLQVEVDRLRIQLTDLERELAAATAGVAQRERKWLDHKEAAARRALAAAAAHAAEVGSATRRAAEAERKAAVAGMEARQLGEELQAARAETERARAAAETGKGAAEKRVAAKEDAVRKLQEEALALRRAAEQAASVADEKGLQVTVLMETVETLHSGSEAEREQRLVTLTAQLAGAKAIQAALERRATLLQDEARHAGQVGAATAAELERVRARLKQREQRLAQSAGAHEVLRREAAVLKADLRDRDAHSAGLAREVDRLKEALGAKTEEAESRGAAMEQQGKRLLAQLQRERTEAAAQDQSLREELSAVSFPQATEVGLPPPIAARLQEALDKTVGADWQAVVISRLTSLVMDSERQLSRAQAEGRMKGGEAARLREHVAALESALERKIGEWEVSEGRLAVAQVRREQRKSDDAGWAEARVELLTGRVESLGAQLERAQKELVAVRVELAGAVQEGARFKEQAERLGRRVMVAEADLAAGKDAERGQGGESQESGKGDEEIKTWFEEQVLRALLRADPQEKLVAITRELAALKLANGQLQDFLARARQKQDAAVSHASALHRVIDQLESKLERSGSGPSGTDESAEPEAWGDPRVTSAAELAARLAVKTQELFALQDEGLALRQRIARLEADLTEAQAQQTESVGAVGRQREQLEAAARARAEEAAALHREELRKVRQELEAEARAHRQERAALHQEKVRVLEEAQSEHAAALAAVQAQLAEAVRQQQSLQGVQQTARRIPQLEQELEQCRTENEHLVSKVGALTSQLAALQDERELQAGVVSDLERILARIEHAGASPARGGTSKTAVAGGSLAAVSKQLVQAKLAEADAQRKLRVSARAELELRQLLAEREKRIDQLKQGRVALSPRPGPARAEQWTDSEDGTGEEFGEQRAAWRQQVVELRLEVAKKEAAIAGLQGALADATANGRRQDADLQEIFQQRDELERQLEAALQAERKLRRRVQYLEEDHVLTAAAISSAVVADGAGTLNRAPPQGPLTVSVQKLVQRLRDKDLALRKMRQRKAGSMTSASNLETVLAPASDESSSSLLDSQSLVIQQLSARIATLLEEQTRLRAERVTLPPQPALQITDSAPPAAAPAPPVSPSEEAPLPRVASWSDRLSTPKHPKPSVFKNAQKTSSSQSAATVNGGTMTRHNDGPRSPKPRPVSPAIRRPQNVDRPTEGGSAAVADVNGVRPEIQRGESQNGETGESVQQKQAVEMVEGHVAWGERQPSADSGRRNGEISGMEPALGNPSRGLMGAPKGARSFVDLHQTGAIRSDKGQSLESTHRSTENLPERESKAPSNAAKAPEAAAVSALCDLLLQHMEALEASKLEVRAAAAGAAALGKARAAEHKDETGRTEFGRNENGRNESGRSEEARDDEGAAKGSGRNFNEGRLNGGQGSSGLLRGGKREVSEEPVLSILPEKLEATAGAMAKELTAMRAALAVLTQGLGSLHAPQTQGPGKCGVGRVVQTERVSHADSAVQTVGTARDEGEMSGRVGVHSTATADNHASVGIVTTAQIDVPVLRKTTAQTDVSVQTEALVHTDRTAQTVATLAEDATAQTDPHSSGTIARTEHGLDGTLGQAEIAVGGSLGGPIRRNSGVLRDQCDAIFQTDLPVPFATVASATAVANSVAVGESEGRQSPAFTESGPLDRQVSAIDTTATLETWGPIDPARSEAVRLGRVLEQSGSVQQVGSKIAIRPASVGVTNGHGSEGRQAVPNDSVLVYPPVRQRENIAAGEVQDCSALDGDSANHRSLGAGAEGATGRGLVGESNGDGLVPWGANRAAEGQTGGSVRQSATEQSQVRLSQSNNAPPESRADSTLASMQRPEAAQPNLTDFGSTAGGAASVDGREGGSHGALLAAERHSSGPEDLPFAVVPVFQDREWTQQAQLIQSQSNAAVAGGAVSSMGPLTASCEVGTMTDPLVETVLGADPTSSSGQGEENRKMPRGLLATQGRSENLEKGTETDFGETAERAAQTYVECADRSAGPGPGAEAAETEHSLREAQVEKLQTEASSRDAQLETLRKAVEEWERRCMAVELERGKLIEAARQRETLMESRLEIERRSREEEGRRHAEQVAAASATAQATEAALQAALASERVACQEARHALQAVTASHASAEARLRELDVSARADVGAGARLAAGAAVMSAVQQEVAVLKSVVGSERQEHRRLVGALRGALAQAEEQAGREKEALAKELEAAKEAGERGRAAVQEGEQALAVANERLAALRRQCEAEMEAGAQARSGQQELARQLVEAQRLLQEAQPRGMAGQQSAGQESVLFEERDGPPSAPQNGPSKGQAAAVLDGEAGRRDEQQRQQWARLARAQRYTHLLQALRSEYKRRALEAAQRVAQLEAAIAEERARRAELEAAAGRERERLVEQHIQNLQDVEAKMLAAQARWQQEIVAARTDAEEKVIKAEAALAEARELWAAESAVERKEWEVKVEAGIVYARERQAERDACQVALQECAEQRDTWQREGQAAVARLQAEYQRYRALKEREVQSLEARLQALAHNTFHHDSPPQPRRLSPPTRDTDSSRGKISHGPPGPELPECPNPEAWARQVADAAQAMRAVAESEGLRAMAGELQFARQEKCALEGRLAQSGERVEQLRAKLAAASAELVDVKRKAAREVGALQERLRAAQKVAATHSPEVWQQQADALATCQAELKAARADAARKSRLLNSLEGESKQRAAAAAAAVDARAALEAELSKSKLAAARQAAVVKELHRKLEAAAGVDRDASGDQKRMQAAEEKVRSLSAALKSKEAALKEARERAEVAANAAEREKEKEREKDREGLEAAVKRWQAEAARREALLRSCRNQLDAARAEREAEAAAAEDRLAAAQRQLEVAREELGVARAAEAELGALAAALTKTGARAARALRAAGEIIEKQGAGAESEGSEEWREQGGETAAAAELVHLRMDEVRHLMGKGRKPSSGGVVLEGVLAEVERCRQSGGGEKGKGRKGGARELTASLHRALAVLEQEVRWGEVMAAGA</sequence>
<feature type="coiled-coil region" evidence="2">
    <location>
        <begin position="3497"/>
        <end position="3610"/>
    </location>
</feature>
<feature type="region of interest" description="Disordered" evidence="3">
    <location>
        <begin position="2093"/>
        <end position="2161"/>
    </location>
</feature>
<feature type="region of interest" description="Disordered" evidence="3">
    <location>
        <begin position="116"/>
        <end position="282"/>
    </location>
</feature>
<proteinExistence type="predicted"/>
<evidence type="ECO:0000313" key="4">
    <source>
        <dbReference type="EMBL" id="GAQ81663.1"/>
    </source>
</evidence>
<feature type="region of interest" description="Disordered" evidence="3">
    <location>
        <begin position="2731"/>
        <end position="2750"/>
    </location>
</feature>
<gene>
    <name evidence="4" type="ORF">KFL_000860350</name>
</gene>
<evidence type="ECO:0000256" key="1">
    <source>
        <dbReference type="ARBA" id="ARBA00023054"/>
    </source>
</evidence>
<feature type="coiled-coil region" evidence="2">
    <location>
        <begin position="3349"/>
        <end position="3437"/>
    </location>
</feature>
<feature type="region of interest" description="Disordered" evidence="3">
    <location>
        <begin position="830"/>
        <end position="851"/>
    </location>
</feature>
<evidence type="ECO:0000256" key="2">
    <source>
        <dbReference type="SAM" id="Coils"/>
    </source>
</evidence>
<feature type="compositionally biased region" description="Basic and acidic residues" evidence="3">
    <location>
        <begin position="465"/>
        <end position="486"/>
    </location>
</feature>
<reference evidence="4 5" key="1">
    <citation type="journal article" date="2014" name="Nat. Commun.">
        <title>Klebsormidium flaccidum genome reveals primary factors for plant terrestrial adaptation.</title>
        <authorList>
            <person name="Hori K."/>
            <person name="Maruyama F."/>
            <person name="Fujisawa T."/>
            <person name="Togashi T."/>
            <person name="Yamamoto N."/>
            <person name="Seo M."/>
            <person name="Sato S."/>
            <person name="Yamada T."/>
            <person name="Mori H."/>
            <person name="Tajima N."/>
            <person name="Moriyama T."/>
            <person name="Ikeuchi M."/>
            <person name="Watanabe M."/>
            <person name="Wada H."/>
            <person name="Kobayashi K."/>
            <person name="Saito M."/>
            <person name="Masuda T."/>
            <person name="Sasaki-Sekimoto Y."/>
            <person name="Mashiguchi K."/>
            <person name="Awai K."/>
            <person name="Shimojima M."/>
            <person name="Masuda S."/>
            <person name="Iwai M."/>
            <person name="Nobusawa T."/>
            <person name="Narise T."/>
            <person name="Kondo S."/>
            <person name="Saito H."/>
            <person name="Sato R."/>
            <person name="Murakawa M."/>
            <person name="Ihara Y."/>
            <person name="Oshima-Yamada Y."/>
            <person name="Ohtaka K."/>
            <person name="Satoh M."/>
            <person name="Sonobe K."/>
            <person name="Ishii M."/>
            <person name="Ohtani R."/>
            <person name="Kanamori-Sato M."/>
            <person name="Honoki R."/>
            <person name="Miyazaki D."/>
            <person name="Mochizuki H."/>
            <person name="Umetsu J."/>
            <person name="Higashi K."/>
            <person name="Shibata D."/>
            <person name="Kamiya Y."/>
            <person name="Sato N."/>
            <person name="Nakamura Y."/>
            <person name="Tabata S."/>
            <person name="Ida S."/>
            <person name="Kurokawa K."/>
            <person name="Ohta H."/>
        </authorList>
    </citation>
    <scope>NUCLEOTIDE SEQUENCE [LARGE SCALE GENOMIC DNA]</scope>
    <source>
        <strain evidence="4 5">NIES-2285</strain>
    </source>
</reference>
<feature type="compositionally biased region" description="Low complexity" evidence="3">
    <location>
        <begin position="235"/>
        <end position="244"/>
    </location>
</feature>
<dbReference type="OrthoDB" id="548052at2759"/>
<feature type="coiled-coil region" evidence="2">
    <location>
        <begin position="3232"/>
        <end position="3263"/>
    </location>
</feature>
<feature type="compositionally biased region" description="Low complexity" evidence="3">
    <location>
        <begin position="1881"/>
        <end position="1892"/>
    </location>
</feature>
<feature type="coiled-coil region" evidence="2">
    <location>
        <begin position="2914"/>
        <end position="2987"/>
    </location>
</feature>
<dbReference type="PANTHER" id="PTHR32083">
    <property type="entry name" value="CILIA AND FLAGELLA-ASSOCIATED PROTEIN 58-RELATED"/>
    <property type="match status" value="1"/>
</dbReference>
<feature type="compositionally biased region" description="Basic and acidic residues" evidence="3">
    <location>
        <begin position="2095"/>
        <end position="2130"/>
    </location>
</feature>
<dbReference type="EMBL" id="DF237035">
    <property type="protein sequence ID" value="GAQ81663.1"/>
    <property type="molecule type" value="Genomic_DNA"/>
</dbReference>
<feature type="coiled-coil region" evidence="2">
    <location>
        <begin position="1168"/>
        <end position="1202"/>
    </location>
</feature>
<feature type="coiled-coil region" evidence="2">
    <location>
        <begin position="1366"/>
        <end position="1521"/>
    </location>
</feature>
<dbReference type="GO" id="GO:0005856">
    <property type="term" value="C:cytoskeleton"/>
    <property type="evidence" value="ECO:0000318"/>
    <property type="project" value="GO_Central"/>
</dbReference>
<feature type="compositionally biased region" description="Gly residues" evidence="3">
    <location>
        <begin position="2507"/>
        <end position="2516"/>
    </location>
</feature>
<feature type="region of interest" description="Disordered" evidence="3">
    <location>
        <begin position="1825"/>
        <end position="2058"/>
    </location>
</feature>
<name>A0A1Y1HU54_KLENI</name>
<protein>
    <recommendedName>
        <fullName evidence="6">MSP domain-containing protein</fullName>
    </recommendedName>
</protein>
<dbReference type="InterPro" id="IPR013783">
    <property type="entry name" value="Ig-like_fold"/>
</dbReference>
<feature type="compositionally biased region" description="Low complexity" evidence="3">
    <location>
        <begin position="2047"/>
        <end position="2058"/>
    </location>
</feature>
<feature type="compositionally biased region" description="Polar residues" evidence="3">
    <location>
        <begin position="2540"/>
        <end position="2572"/>
    </location>
</feature>